<dbReference type="GO" id="GO:0003677">
    <property type="term" value="F:DNA binding"/>
    <property type="evidence" value="ECO:0007669"/>
    <property type="project" value="UniProtKB-KW"/>
</dbReference>
<dbReference type="STRING" id="990712.SAMN05216257_105241"/>
<evidence type="ECO:0000259" key="3">
    <source>
        <dbReference type="PROSITE" id="PS50943"/>
    </source>
</evidence>
<dbReference type="CDD" id="cd00093">
    <property type="entry name" value="HTH_XRE"/>
    <property type="match status" value="1"/>
</dbReference>
<keyword evidence="2" id="KW-0175">Coiled coil</keyword>
<evidence type="ECO:0000256" key="2">
    <source>
        <dbReference type="SAM" id="Coils"/>
    </source>
</evidence>
<accession>A0A1G9FKN8</accession>
<dbReference type="PANTHER" id="PTHR46558:SF13">
    <property type="entry name" value="HTH-TYPE TRANSCRIPTIONAL REGULATOR IMMR"/>
    <property type="match status" value="1"/>
</dbReference>
<sequence>MMGDNESGHGDWYSNDIATFGDRLAAAREAAGLTQAELARRLGVKLKTLQRWENDLAEPRANKLQMLAGLLNVSIIWLLTGEGEGVTPPGDDSAAMPEDLPDLLAEIRSLRAELSRTAERLGRAEKRLRAALQVRN</sequence>
<evidence type="ECO:0000313" key="5">
    <source>
        <dbReference type="Proteomes" id="UP000199328"/>
    </source>
</evidence>
<protein>
    <submittedName>
        <fullName evidence="4">Helix-turn-helix</fullName>
    </submittedName>
</protein>
<dbReference type="EMBL" id="FNFV01000005">
    <property type="protein sequence ID" value="SDK88988.1"/>
    <property type="molecule type" value="Genomic_DNA"/>
</dbReference>
<dbReference type="Proteomes" id="UP000199328">
    <property type="component" value="Unassembled WGS sequence"/>
</dbReference>
<keyword evidence="5" id="KW-1185">Reference proteome</keyword>
<proteinExistence type="predicted"/>
<keyword evidence="1" id="KW-0238">DNA-binding</keyword>
<evidence type="ECO:0000256" key="1">
    <source>
        <dbReference type="ARBA" id="ARBA00023125"/>
    </source>
</evidence>
<reference evidence="5" key="1">
    <citation type="submission" date="2016-10" db="EMBL/GenBank/DDBJ databases">
        <authorList>
            <person name="Varghese N."/>
            <person name="Submissions S."/>
        </authorList>
    </citation>
    <scope>NUCLEOTIDE SEQUENCE [LARGE SCALE GENOMIC DNA]</scope>
    <source>
        <strain evidence="5">CGMCC 1.10789</strain>
    </source>
</reference>
<dbReference type="Pfam" id="PF01381">
    <property type="entry name" value="HTH_3"/>
    <property type="match status" value="1"/>
</dbReference>
<dbReference type="Gene3D" id="1.10.260.40">
    <property type="entry name" value="lambda repressor-like DNA-binding domains"/>
    <property type="match status" value="1"/>
</dbReference>
<dbReference type="SMART" id="SM00530">
    <property type="entry name" value="HTH_XRE"/>
    <property type="match status" value="1"/>
</dbReference>
<dbReference type="RefSeq" id="WP_425412109.1">
    <property type="nucleotide sequence ID" value="NZ_FNFV01000005.1"/>
</dbReference>
<dbReference type="InterPro" id="IPR001387">
    <property type="entry name" value="Cro/C1-type_HTH"/>
</dbReference>
<evidence type="ECO:0000313" key="4">
    <source>
        <dbReference type="EMBL" id="SDK88988.1"/>
    </source>
</evidence>
<dbReference type="SUPFAM" id="SSF47413">
    <property type="entry name" value="lambda repressor-like DNA-binding domains"/>
    <property type="match status" value="1"/>
</dbReference>
<organism evidence="4 5">
    <name type="scientific">Meinhardsimonia xiamenensis</name>
    <dbReference type="NCBI Taxonomy" id="990712"/>
    <lineage>
        <taxon>Bacteria</taxon>
        <taxon>Pseudomonadati</taxon>
        <taxon>Pseudomonadota</taxon>
        <taxon>Alphaproteobacteria</taxon>
        <taxon>Rhodobacterales</taxon>
        <taxon>Paracoccaceae</taxon>
        <taxon>Meinhardsimonia</taxon>
    </lineage>
</organism>
<gene>
    <name evidence="4" type="ORF">SAMN05216257_105241</name>
</gene>
<dbReference type="AlphaFoldDB" id="A0A1G9FKN8"/>
<feature type="coiled-coil region" evidence="2">
    <location>
        <begin position="100"/>
        <end position="127"/>
    </location>
</feature>
<dbReference type="InterPro" id="IPR010982">
    <property type="entry name" value="Lambda_DNA-bd_dom_sf"/>
</dbReference>
<dbReference type="PANTHER" id="PTHR46558">
    <property type="entry name" value="TRACRIPTIONAL REGULATORY PROTEIN-RELATED-RELATED"/>
    <property type="match status" value="1"/>
</dbReference>
<feature type="domain" description="HTH cro/C1-type" evidence="3">
    <location>
        <begin position="24"/>
        <end position="78"/>
    </location>
</feature>
<name>A0A1G9FKN8_9RHOB</name>
<dbReference type="PROSITE" id="PS50943">
    <property type="entry name" value="HTH_CROC1"/>
    <property type="match status" value="1"/>
</dbReference>